<evidence type="ECO:0000313" key="3">
    <source>
        <dbReference type="Proteomes" id="UP000253606"/>
    </source>
</evidence>
<dbReference type="InterPro" id="IPR050312">
    <property type="entry name" value="IolE/XylAMocC-like"/>
</dbReference>
<evidence type="ECO:0000313" key="2">
    <source>
        <dbReference type="EMBL" id="AXC13887.1"/>
    </source>
</evidence>
<evidence type="ECO:0000259" key="1">
    <source>
        <dbReference type="Pfam" id="PF01261"/>
    </source>
</evidence>
<organism evidence="2 3">
    <name type="scientific">Acidisarcina polymorpha</name>
    <dbReference type="NCBI Taxonomy" id="2211140"/>
    <lineage>
        <taxon>Bacteria</taxon>
        <taxon>Pseudomonadati</taxon>
        <taxon>Acidobacteriota</taxon>
        <taxon>Terriglobia</taxon>
        <taxon>Terriglobales</taxon>
        <taxon>Acidobacteriaceae</taxon>
        <taxon>Acidisarcina</taxon>
    </lineage>
</organism>
<dbReference type="OrthoDB" id="9814946at2"/>
<feature type="domain" description="Xylose isomerase-like TIM barrel" evidence="1">
    <location>
        <begin position="24"/>
        <end position="255"/>
    </location>
</feature>
<keyword evidence="3" id="KW-1185">Reference proteome</keyword>
<dbReference type="EMBL" id="CP030840">
    <property type="protein sequence ID" value="AXC13887.1"/>
    <property type="molecule type" value="Genomic_DNA"/>
</dbReference>
<dbReference type="PANTHER" id="PTHR12110:SF41">
    <property type="entry name" value="INOSOSE DEHYDRATASE"/>
    <property type="match status" value="1"/>
</dbReference>
<dbReference type="Pfam" id="PF01261">
    <property type="entry name" value="AP_endonuc_2"/>
    <property type="match status" value="1"/>
</dbReference>
<reference evidence="2 3" key="1">
    <citation type="journal article" date="2018" name="Front. Microbiol.">
        <title>Hydrolytic Capabilities as a Key to Environmental Success: Chitinolytic and Cellulolytic Acidobacteria From Acidic Sub-arctic Soils and Boreal Peatlands.</title>
        <authorList>
            <person name="Belova S.E."/>
            <person name="Ravin N.V."/>
            <person name="Pankratov T.A."/>
            <person name="Rakitin A.L."/>
            <person name="Ivanova A.A."/>
            <person name="Beletsky A.V."/>
            <person name="Mardanov A.V."/>
            <person name="Sinninghe Damste J.S."/>
            <person name="Dedysh S.N."/>
        </authorList>
    </citation>
    <scope>NUCLEOTIDE SEQUENCE [LARGE SCALE GENOMIC DNA]</scope>
    <source>
        <strain evidence="2 3">SBC82</strain>
    </source>
</reference>
<dbReference type="AlphaFoldDB" id="A0A2Z5G539"/>
<name>A0A2Z5G539_9BACT</name>
<proteinExistence type="predicted"/>
<dbReference type="RefSeq" id="WP_114208777.1">
    <property type="nucleotide sequence ID" value="NZ_CP030840.1"/>
</dbReference>
<dbReference type="Proteomes" id="UP000253606">
    <property type="component" value="Chromosome"/>
</dbReference>
<dbReference type="InterPro" id="IPR013022">
    <property type="entry name" value="Xyl_isomerase-like_TIM-brl"/>
</dbReference>
<dbReference type="PANTHER" id="PTHR12110">
    <property type="entry name" value="HYDROXYPYRUVATE ISOMERASE"/>
    <property type="match status" value="1"/>
</dbReference>
<dbReference type="InterPro" id="IPR036237">
    <property type="entry name" value="Xyl_isomerase-like_sf"/>
</dbReference>
<dbReference type="KEGG" id="abas:ACPOL_4615"/>
<gene>
    <name evidence="2" type="ORF">ACPOL_4615</name>
</gene>
<accession>A0A2Z5G539</accession>
<sequence length="281" mass="30709">MKIGVNGLLWSARIDQEQIDLLPRLRAAGFDLFEVPMFEPMAVPIAQLNRALNENGLDSTVCAILPPGLNPIHEDVGVRSKTLAHLKACVKATADLGSKLIAGPLYAPVGYLSGRRRTDEEWKLAIECFQNLAATLDENGIALAIEPLNRFETFFLTTAEEAVRFCAAIDHPRVGILFDTFHTNIEEKNVPAAFALAKGRLKHVHISENDRGIPGSGHTDFPGIVKTLRETGYEGALVIESFGYLLPEIAAATAIWRDLAPTPEAIAFEGVKYLRGVAGRW</sequence>
<dbReference type="Gene3D" id="3.20.20.150">
    <property type="entry name" value="Divalent-metal-dependent TIM barrel enzymes"/>
    <property type="match status" value="1"/>
</dbReference>
<dbReference type="SUPFAM" id="SSF51658">
    <property type="entry name" value="Xylose isomerase-like"/>
    <property type="match status" value="1"/>
</dbReference>
<protein>
    <submittedName>
        <fullName evidence="2">D-Tagatose 3-epimerase</fullName>
    </submittedName>
</protein>